<dbReference type="Gene3D" id="3.30.450.20">
    <property type="entry name" value="PAS domain"/>
    <property type="match status" value="1"/>
</dbReference>
<organism evidence="2 3">
    <name type="scientific">Helicobacter didelphidarum</name>
    <dbReference type="NCBI Taxonomy" id="2040648"/>
    <lineage>
        <taxon>Bacteria</taxon>
        <taxon>Pseudomonadati</taxon>
        <taxon>Campylobacterota</taxon>
        <taxon>Epsilonproteobacteria</taxon>
        <taxon>Campylobacterales</taxon>
        <taxon>Helicobacteraceae</taxon>
        <taxon>Helicobacter</taxon>
    </lineage>
</organism>
<dbReference type="OrthoDB" id="5348717at2"/>
<proteinExistence type="predicted"/>
<keyword evidence="1" id="KW-0472">Membrane</keyword>
<keyword evidence="3" id="KW-1185">Reference proteome</keyword>
<feature type="non-terminal residue" evidence="2">
    <location>
        <position position="537"/>
    </location>
</feature>
<dbReference type="Proteomes" id="UP000256379">
    <property type="component" value="Unassembled WGS sequence"/>
</dbReference>
<protein>
    <submittedName>
        <fullName evidence="2">Methyl-accepting chemotaxis protein</fullName>
    </submittedName>
</protein>
<dbReference type="Gene3D" id="1.20.120.1530">
    <property type="match status" value="1"/>
</dbReference>
<feature type="transmembrane region" description="Helical" evidence="1">
    <location>
        <begin position="327"/>
        <end position="347"/>
    </location>
</feature>
<feature type="transmembrane region" description="Helical" evidence="1">
    <location>
        <begin position="12"/>
        <end position="30"/>
    </location>
</feature>
<name>A0A3D8IJA4_9HELI</name>
<sequence length="537" mass="59168">MGKMNLGTKLILWITSIIVVCMTIMTTIVISKSSEMQINETKKLLFATSTSSTNLLEGFFNEVFIGLKASKQTFEELLQSGYNDDQPIMEKSLVNLVDSSQWGNYAYLYIKDPSYTQHNIANPKHKLPNGEFLILVHDQNPNVDGGVEVLQADPVILNLNSVKKVLATKKPSIGDPVKTQFAGREVVGVGMNFPIFDKAGNVQGVLGMFVDMKYMKPFVLSPQNNSIFKGSYQFLVTEQGTLGIHPNDQYIAKHITEANSNKTTNDILNAIKNHQDGVYDYINNSGNFGYAGVSVFEVGKNLGSYWSVVVSAPEESILAPVSTLRNLIIMGVLISIIVTALMISLYIRQKVISRVNNISQELFGFFKYLNHETQTPPPPLKPTAQDEIGAMAMAINENIEKTRKGLEQDSHVVKEVVYIVEEAKQGRFGGSVTQTSPNPQVEKLKTSLNEMSTTLRGLVGPDLGKAAAIFQAFEKNDFTQRLENPQGLEKGVNSLGDSICNMIRVSANFAKDLESKSKDLEEAVRTLTESSNTQASS</sequence>
<dbReference type="CDD" id="cd18773">
    <property type="entry name" value="PDC1_HK_sensor"/>
    <property type="match status" value="1"/>
</dbReference>
<dbReference type="AlphaFoldDB" id="A0A3D8IJA4"/>
<keyword evidence="1" id="KW-1133">Transmembrane helix</keyword>
<evidence type="ECO:0000313" key="3">
    <source>
        <dbReference type="Proteomes" id="UP000256379"/>
    </source>
</evidence>
<reference evidence="2 3" key="1">
    <citation type="submission" date="2018-04" db="EMBL/GenBank/DDBJ databases">
        <title>Novel Campyloabacter and Helicobacter Species and Strains.</title>
        <authorList>
            <person name="Mannion A.J."/>
            <person name="Shen Z."/>
            <person name="Fox J.G."/>
        </authorList>
    </citation>
    <scope>NUCLEOTIDE SEQUENCE [LARGE SCALE GENOMIC DNA]</scope>
    <source>
        <strain evidence="2 3">MIT 17-337</strain>
    </source>
</reference>
<dbReference type="RefSeq" id="WP_147290006.1">
    <property type="nucleotide sequence ID" value="NZ_NXLQ01000015.1"/>
</dbReference>
<evidence type="ECO:0000313" key="2">
    <source>
        <dbReference type="EMBL" id="RDU64966.1"/>
    </source>
</evidence>
<evidence type="ECO:0000256" key="1">
    <source>
        <dbReference type="SAM" id="Phobius"/>
    </source>
</evidence>
<keyword evidence="1" id="KW-0812">Transmembrane</keyword>
<gene>
    <name evidence="2" type="ORF">CQA53_06915</name>
</gene>
<comment type="caution">
    <text evidence="2">The sequence shown here is derived from an EMBL/GenBank/DDBJ whole genome shotgun (WGS) entry which is preliminary data.</text>
</comment>
<accession>A0A3D8IJA4</accession>
<dbReference type="EMBL" id="NXLQ01000015">
    <property type="protein sequence ID" value="RDU64966.1"/>
    <property type="molecule type" value="Genomic_DNA"/>
</dbReference>